<evidence type="ECO:0000256" key="6">
    <source>
        <dbReference type="SAM" id="Phobius"/>
    </source>
</evidence>
<feature type="transmembrane region" description="Helical" evidence="6">
    <location>
        <begin position="36"/>
        <end position="56"/>
    </location>
</feature>
<accession>A0A6A3CW66</accession>
<sequence length="307" mass="33116">MKGIQGALIAAACFQSALGFLGLWRNALRFLSPLSVVPYVTFTGLGLYHLGFPVLAKCVEVGLPGIILMVSSRADRAGLITTAPWIYFPYPFQRGNPTFNARDVFVMMAPSLVSLFESTGTLFAAARYGSATPVSPSVISCGAGWLVGIVSLISKPVTSRVPGHLLDIVLSSGIGVLHYGFLGSVTAVENVGLLALTRVGSRRVIQISARFMIFFSIFAKFGAIFASIPLPIVAALYCVLFSYVSSAVPRYFREYFHGGWRSPHHTGSLSDIILVIFMSHTTVAALVALFFDSHILEKTMKPERTLG</sequence>
<name>A0A6A3CW66_HIBSY</name>
<dbReference type="InterPro" id="IPR006043">
    <property type="entry name" value="NCS2"/>
</dbReference>
<evidence type="ECO:0000313" key="7">
    <source>
        <dbReference type="EMBL" id="KAE8731582.1"/>
    </source>
</evidence>
<feature type="transmembrane region" description="Helical" evidence="6">
    <location>
        <begin position="165"/>
        <end position="187"/>
    </location>
</feature>
<comment type="caution">
    <text evidence="7">The sequence shown here is derived from an EMBL/GenBank/DDBJ whole genome shotgun (WGS) entry which is preliminary data.</text>
</comment>
<dbReference type="GO" id="GO:0016020">
    <property type="term" value="C:membrane"/>
    <property type="evidence" value="ECO:0007669"/>
    <property type="project" value="UniProtKB-SubCell"/>
</dbReference>
<dbReference type="EMBL" id="VEPZ02000193">
    <property type="protein sequence ID" value="KAE8731582.1"/>
    <property type="molecule type" value="Genomic_DNA"/>
</dbReference>
<feature type="transmembrane region" description="Helical" evidence="6">
    <location>
        <begin position="6"/>
        <end position="24"/>
    </location>
</feature>
<proteinExistence type="inferred from homology"/>
<evidence type="ECO:0000256" key="5">
    <source>
        <dbReference type="ARBA" id="ARBA00023136"/>
    </source>
</evidence>
<reference evidence="7" key="1">
    <citation type="submission" date="2019-09" db="EMBL/GenBank/DDBJ databases">
        <title>Draft genome information of white flower Hibiscus syriacus.</title>
        <authorList>
            <person name="Kim Y.-M."/>
        </authorList>
    </citation>
    <scope>NUCLEOTIDE SEQUENCE [LARGE SCALE GENOMIC DNA]</scope>
    <source>
        <strain evidence="7">YM2019G1</strain>
    </source>
</reference>
<feature type="transmembrane region" description="Helical" evidence="6">
    <location>
        <begin position="134"/>
        <end position="153"/>
    </location>
</feature>
<comment type="subcellular location">
    <subcellularLocation>
        <location evidence="1">Membrane</location>
        <topology evidence="1">Multi-pass membrane protein</topology>
    </subcellularLocation>
</comment>
<comment type="similarity">
    <text evidence="2">Belongs to the nucleobase:cation symporter-2 (NCS2) (TC 2.A.40) family.</text>
</comment>
<dbReference type="PANTHER" id="PTHR11119">
    <property type="entry name" value="XANTHINE-URACIL / VITAMIN C PERMEASE FAMILY MEMBER"/>
    <property type="match status" value="1"/>
</dbReference>
<keyword evidence="5 6" id="KW-0472">Membrane</keyword>
<evidence type="ECO:0000313" key="8">
    <source>
        <dbReference type="Proteomes" id="UP000436088"/>
    </source>
</evidence>
<gene>
    <name evidence="7" type="ORF">F3Y22_tig00002793pilonHSYRG00042</name>
</gene>
<evidence type="ECO:0000256" key="4">
    <source>
        <dbReference type="ARBA" id="ARBA00022989"/>
    </source>
</evidence>
<organism evidence="7 8">
    <name type="scientific">Hibiscus syriacus</name>
    <name type="common">Rose of Sharon</name>
    <dbReference type="NCBI Taxonomy" id="106335"/>
    <lineage>
        <taxon>Eukaryota</taxon>
        <taxon>Viridiplantae</taxon>
        <taxon>Streptophyta</taxon>
        <taxon>Embryophyta</taxon>
        <taxon>Tracheophyta</taxon>
        <taxon>Spermatophyta</taxon>
        <taxon>Magnoliopsida</taxon>
        <taxon>eudicotyledons</taxon>
        <taxon>Gunneridae</taxon>
        <taxon>Pentapetalae</taxon>
        <taxon>rosids</taxon>
        <taxon>malvids</taxon>
        <taxon>Malvales</taxon>
        <taxon>Malvaceae</taxon>
        <taxon>Malvoideae</taxon>
        <taxon>Hibiscus</taxon>
    </lineage>
</organism>
<feature type="transmembrane region" description="Helical" evidence="6">
    <location>
        <begin position="104"/>
        <end position="128"/>
    </location>
</feature>
<evidence type="ECO:0000256" key="3">
    <source>
        <dbReference type="ARBA" id="ARBA00022692"/>
    </source>
</evidence>
<keyword evidence="3 6" id="KW-0812">Transmembrane</keyword>
<dbReference type="Proteomes" id="UP000436088">
    <property type="component" value="Unassembled WGS sequence"/>
</dbReference>
<dbReference type="Pfam" id="PF00860">
    <property type="entry name" value="Xan_ur_permease"/>
    <property type="match status" value="2"/>
</dbReference>
<evidence type="ECO:0000256" key="1">
    <source>
        <dbReference type="ARBA" id="ARBA00004141"/>
    </source>
</evidence>
<feature type="transmembrane region" description="Helical" evidence="6">
    <location>
        <begin position="272"/>
        <end position="291"/>
    </location>
</feature>
<keyword evidence="4 6" id="KW-1133">Transmembrane helix</keyword>
<protein>
    <submittedName>
        <fullName evidence="7">RING/U-box and TRAF-like domain protein, putative isoform 1</fullName>
    </submittedName>
</protein>
<keyword evidence="8" id="KW-1185">Reference proteome</keyword>
<dbReference type="GO" id="GO:0022857">
    <property type="term" value="F:transmembrane transporter activity"/>
    <property type="evidence" value="ECO:0007669"/>
    <property type="project" value="InterPro"/>
</dbReference>
<evidence type="ECO:0000256" key="2">
    <source>
        <dbReference type="ARBA" id="ARBA00008821"/>
    </source>
</evidence>
<dbReference type="AlphaFoldDB" id="A0A6A3CW66"/>